<dbReference type="CDD" id="cd00082">
    <property type="entry name" value="HisKA"/>
    <property type="match status" value="1"/>
</dbReference>
<feature type="domain" description="PAC" evidence="17">
    <location>
        <begin position="246"/>
        <end position="296"/>
    </location>
</feature>
<dbReference type="PRINTS" id="PR00344">
    <property type="entry name" value="BCTRLSENSOR"/>
</dbReference>
<comment type="subcellular location">
    <subcellularLocation>
        <location evidence="2">Cell membrane</location>
    </subcellularLocation>
</comment>
<evidence type="ECO:0000256" key="1">
    <source>
        <dbReference type="ARBA" id="ARBA00000085"/>
    </source>
</evidence>
<dbReference type="Gene3D" id="1.10.287.130">
    <property type="match status" value="1"/>
</dbReference>
<evidence type="ECO:0000256" key="3">
    <source>
        <dbReference type="ARBA" id="ARBA00012438"/>
    </source>
</evidence>
<dbReference type="InterPro" id="IPR004358">
    <property type="entry name" value="Sig_transdc_His_kin-like_C"/>
</dbReference>
<dbReference type="InterPro" id="IPR003594">
    <property type="entry name" value="HATPase_dom"/>
</dbReference>
<evidence type="ECO:0000256" key="7">
    <source>
        <dbReference type="ARBA" id="ARBA00022741"/>
    </source>
</evidence>
<dbReference type="InterPro" id="IPR003661">
    <property type="entry name" value="HisK_dim/P_dom"/>
</dbReference>
<keyword evidence="4" id="KW-1003">Cell membrane</keyword>
<dbReference type="PANTHER" id="PTHR43047:SF72">
    <property type="entry name" value="OSMOSENSING HISTIDINE PROTEIN KINASE SLN1"/>
    <property type="match status" value="1"/>
</dbReference>
<feature type="modified residue" description="4-aspartylphosphate" evidence="12">
    <location>
        <position position="56"/>
    </location>
</feature>
<dbReference type="Pfam" id="PF00512">
    <property type="entry name" value="HisKA"/>
    <property type="match status" value="1"/>
</dbReference>
<comment type="catalytic activity">
    <reaction evidence="1">
        <text>ATP + protein L-histidine = ADP + protein N-phospho-L-histidine.</text>
        <dbReference type="EC" id="2.7.13.3"/>
    </reaction>
</comment>
<dbReference type="Pfam" id="PF00072">
    <property type="entry name" value="Response_reg"/>
    <property type="match status" value="1"/>
</dbReference>
<dbReference type="SUPFAM" id="SSF55874">
    <property type="entry name" value="ATPase domain of HSP90 chaperone/DNA topoisomerase II/histidine kinase"/>
    <property type="match status" value="1"/>
</dbReference>
<dbReference type="GO" id="GO:0005886">
    <property type="term" value="C:plasma membrane"/>
    <property type="evidence" value="ECO:0007669"/>
    <property type="project" value="UniProtKB-SubCell"/>
</dbReference>
<dbReference type="NCBIfam" id="TIGR00229">
    <property type="entry name" value="sensory_box"/>
    <property type="match status" value="2"/>
</dbReference>
<dbReference type="InterPro" id="IPR036890">
    <property type="entry name" value="HATPase_C_sf"/>
</dbReference>
<dbReference type="GO" id="GO:0009927">
    <property type="term" value="F:histidine phosphotransfer kinase activity"/>
    <property type="evidence" value="ECO:0007669"/>
    <property type="project" value="TreeGrafter"/>
</dbReference>
<dbReference type="SMART" id="SM00448">
    <property type="entry name" value="REC"/>
    <property type="match status" value="1"/>
</dbReference>
<dbReference type="InterPro" id="IPR001610">
    <property type="entry name" value="PAC"/>
</dbReference>
<evidence type="ECO:0000256" key="9">
    <source>
        <dbReference type="ARBA" id="ARBA00022840"/>
    </source>
</evidence>
<gene>
    <name evidence="18" type="ORF">A2531_00105</name>
</gene>
<dbReference type="SMART" id="SM00388">
    <property type="entry name" value="HisKA"/>
    <property type="match status" value="1"/>
</dbReference>
<accession>A0A1F5TNJ0</accession>
<dbReference type="CDD" id="cd00130">
    <property type="entry name" value="PAS"/>
    <property type="match status" value="2"/>
</dbReference>
<sequence>MIKNEIKILIVDDNKESNYLLEVMLKQKGYIVDTAFNGLEALKKIKKDSVDIIISDILMPVMDGFELCRKCKDDEKIKNIPFIFYTAEYITRADEKFAMSLGAEKFIKKPIKPNDFLRIIEEVVQDYQGGKIKISEKKPEEKEFIQKHKEKLAQKLEEKITIAEKINKALKESEEKYRNLVERARDGIIIIRKGLIVYTNPFLLEKFGYKTDEVYGKLFALFVSKSERKKLEGYYKKRMTGQDAPSIYETKLLTKDGTEVEVECNVGLITFQDEKSDLIIIRDLTERKKTEAKIKEYVKEVVRERDKLNTIIHSIGDAVFVIDTEHRVLLLNRVASDISGYTISEAIGRKYEDIFKFVLEKNEKPNIYFVDKAINMGTIQKMANHTIIIAKDGTRTAIADSAAPLKDEKGKVVGCVVVFHDVTRERKIEQMKTEFVSVASHQLKTPLTGIKWFTELLLNGRAGKISEKQKDFLTQISLSNSRMIKLVGDLLDVSHIETGKKFEINKTESDINEIIDQAISDNQNLIKEKNIKIENKIKEAVRTKFVFDKEKIRQVFYNLISNACKYSKNDGIIEIGCGCEIEKGVFRAHCGCDFDSEKEIAFYVKDDGMGIPKKQQEKIFEKFFRADNAIIAQSDGTGLGLYIAKAIVVAHGGSMWFESKENRGTIFHFSLLK</sequence>
<evidence type="ECO:0000256" key="13">
    <source>
        <dbReference type="SAM" id="Coils"/>
    </source>
</evidence>
<dbReference type="AlphaFoldDB" id="A0A1F5TNJ0"/>
<dbReference type="EMBL" id="MFGO01000030">
    <property type="protein sequence ID" value="OGF40369.1"/>
    <property type="molecule type" value="Genomic_DNA"/>
</dbReference>
<comment type="caution">
    <text evidence="18">The sequence shown here is derived from an EMBL/GenBank/DDBJ whole genome shotgun (WGS) entry which is preliminary data.</text>
</comment>
<dbReference type="Gene3D" id="3.40.50.2300">
    <property type="match status" value="1"/>
</dbReference>
<keyword evidence="10" id="KW-0902">Two-component regulatory system</keyword>
<dbReference type="SMART" id="SM00091">
    <property type="entry name" value="PAS"/>
    <property type="match status" value="2"/>
</dbReference>
<evidence type="ECO:0000256" key="6">
    <source>
        <dbReference type="ARBA" id="ARBA00022679"/>
    </source>
</evidence>
<evidence type="ECO:0000256" key="8">
    <source>
        <dbReference type="ARBA" id="ARBA00022777"/>
    </source>
</evidence>
<dbReference type="SUPFAM" id="SSF47384">
    <property type="entry name" value="Homodimeric domain of signal transducing histidine kinase"/>
    <property type="match status" value="1"/>
</dbReference>
<feature type="domain" description="PAC" evidence="17">
    <location>
        <begin position="381"/>
        <end position="434"/>
    </location>
</feature>
<dbReference type="Pfam" id="PF00989">
    <property type="entry name" value="PAS"/>
    <property type="match status" value="1"/>
</dbReference>
<dbReference type="InterPro" id="IPR036097">
    <property type="entry name" value="HisK_dim/P_sf"/>
</dbReference>
<evidence type="ECO:0000256" key="12">
    <source>
        <dbReference type="PROSITE-ProRule" id="PRU00169"/>
    </source>
</evidence>
<dbReference type="InterPro" id="IPR000700">
    <property type="entry name" value="PAS-assoc_C"/>
</dbReference>
<dbReference type="SMART" id="SM00086">
    <property type="entry name" value="PAC"/>
    <property type="match status" value="2"/>
</dbReference>
<dbReference type="SUPFAM" id="SSF55785">
    <property type="entry name" value="PYP-like sensor domain (PAS domain)"/>
    <property type="match status" value="2"/>
</dbReference>
<dbReference type="InterPro" id="IPR011006">
    <property type="entry name" value="CheY-like_superfamily"/>
</dbReference>
<evidence type="ECO:0000256" key="10">
    <source>
        <dbReference type="ARBA" id="ARBA00023012"/>
    </source>
</evidence>
<evidence type="ECO:0000259" key="17">
    <source>
        <dbReference type="PROSITE" id="PS50113"/>
    </source>
</evidence>
<evidence type="ECO:0000259" key="16">
    <source>
        <dbReference type="PROSITE" id="PS50112"/>
    </source>
</evidence>
<dbReference type="PROSITE" id="PS50113">
    <property type="entry name" value="PAC"/>
    <property type="match status" value="2"/>
</dbReference>
<reference evidence="18 19" key="1">
    <citation type="journal article" date="2016" name="Nat. Commun.">
        <title>Thousands of microbial genomes shed light on interconnected biogeochemical processes in an aquifer system.</title>
        <authorList>
            <person name="Anantharaman K."/>
            <person name="Brown C.T."/>
            <person name="Hug L.A."/>
            <person name="Sharon I."/>
            <person name="Castelle C.J."/>
            <person name="Probst A.J."/>
            <person name="Thomas B.C."/>
            <person name="Singh A."/>
            <person name="Wilkins M.J."/>
            <person name="Karaoz U."/>
            <person name="Brodie E.L."/>
            <person name="Williams K.H."/>
            <person name="Hubbard S.S."/>
            <person name="Banfield J.F."/>
        </authorList>
    </citation>
    <scope>NUCLEOTIDE SEQUENCE [LARGE SCALE GENOMIC DNA]</scope>
</reference>
<dbReference type="Gene3D" id="3.30.565.10">
    <property type="entry name" value="Histidine kinase-like ATPase, C-terminal domain"/>
    <property type="match status" value="1"/>
</dbReference>
<dbReference type="CDD" id="cd00075">
    <property type="entry name" value="HATPase"/>
    <property type="match status" value="1"/>
</dbReference>
<organism evidence="18 19">
    <name type="scientific">Candidatus Falkowbacteria bacterium RIFOXYD2_FULL_34_120</name>
    <dbReference type="NCBI Taxonomy" id="1798007"/>
    <lineage>
        <taxon>Bacteria</taxon>
        <taxon>Candidatus Falkowiibacteriota</taxon>
    </lineage>
</organism>
<evidence type="ECO:0000313" key="19">
    <source>
        <dbReference type="Proteomes" id="UP000177579"/>
    </source>
</evidence>
<feature type="domain" description="PAS" evidence="16">
    <location>
        <begin position="193"/>
        <end position="242"/>
    </location>
</feature>
<protein>
    <recommendedName>
        <fullName evidence="3">histidine kinase</fullName>
        <ecNumber evidence="3">2.7.13.3</ecNumber>
    </recommendedName>
</protein>
<dbReference type="PROSITE" id="PS50112">
    <property type="entry name" value="PAS"/>
    <property type="match status" value="2"/>
</dbReference>
<evidence type="ECO:0000259" key="14">
    <source>
        <dbReference type="PROSITE" id="PS50109"/>
    </source>
</evidence>
<dbReference type="EC" id="2.7.13.3" evidence="3"/>
<keyword evidence="7" id="KW-0547">Nucleotide-binding</keyword>
<dbReference type="InterPro" id="IPR035965">
    <property type="entry name" value="PAS-like_dom_sf"/>
</dbReference>
<dbReference type="InterPro" id="IPR005467">
    <property type="entry name" value="His_kinase_dom"/>
</dbReference>
<keyword evidence="8" id="KW-0418">Kinase</keyword>
<evidence type="ECO:0000313" key="18">
    <source>
        <dbReference type="EMBL" id="OGF40369.1"/>
    </source>
</evidence>
<dbReference type="InterPro" id="IPR000014">
    <property type="entry name" value="PAS"/>
</dbReference>
<dbReference type="FunFam" id="3.30.565.10:FF:000023">
    <property type="entry name" value="PAS domain-containing sensor histidine kinase"/>
    <property type="match status" value="1"/>
</dbReference>
<feature type="domain" description="Histidine kinase" evidence="14">
    <location>
        <begin position="438"/>
        <end position="673"/>
    </location>
</feature>
<feature type="domain" description="Response regulatory" evidence="15">
    <location>
        <begin position="7"/>
        <end position="124"/>
    </location>
</feature>
<dbReference type="InterPro" id="IPR001789">
    <property type="entry name" value="Sig_transdc_resp-reg_receiver"/>
</dbReference>
<evidence type="ECO:0000256" key="2">
    <source>
        <dbReference type="ARBA" id="ARBA00004236"/>
    </source>
</evidence>
<dbReference type="SUPFAM" id="SSF52172">
    <property type="entry name" value="CheY-like"/>
    <property type="match status" value="1"/>
</dbReference>
<proteinExistence type="predicted"/>
<evidence type="ECO:0000259" key="15">
    <source>
        <dbReference type="PROSITE" id="PS50110"/>
    </source>
</evidence>
<evidence type="ECO:0000256" key="5">
    <source>
        <dbReference type="ARBA" id="ARBA00022553"/>
    </source>
</evidence>
<keyword evidence="13" id="KW-0175">Coiled coil</keyword>
<dbReference type="GO" id="GO:0000155">
    <property type="term" value="F:phosphorelay sensor kinase activity"/>
    <property type="evidence" value="ECO:0007669"/>
    <property type="project" value="InterPro"/>
</dbReference>
<keyword evidence="6" id="KW-0808">Transferase</keyword>
<dbReference type="GO" id="GO:0005524">
    <property type="term" value="F:ATP binding"/>
    <property type="evidence" value="ECO:0007669"/>
    <property type="project" value="UniProtKB-KW"/>
</dbReference>
<dbReference type="PROSITE" id="PS50109">
    <property type="entry name" value="HIS_KIN"/>
    <property type="match status" value="1"/>
</dbReference>
<evidence type="ECO:0000256" key="4">
    <source>
        <dbReference type="ARBA" id="ARBA00022475"/>
    </source>
</evidence>
<dbReference type="Proteomes" id="UP000177579">
    <property type="component" value="Unassembled WGS sequence"/>
</dbReference>
<dbReference type="GO" id="GO:0006355">
    <property type="term" value="P:regulation of DNA-templated transcription"/>
    <property type="evidence" value="ECO:0007669"/>
    <property type="project" value="InterPro"/>
</dbReference>
<dbReference type="PROSITE" id="PS50110">
    <property type="entry name" value="RESPONSE_REGULATORY"/>
    <property type="match status" value="1"/>
</dbReference>
<feature type="domain" description="PAS" evidence="16">
    <location>
        <begin position="304"/>
        <end position="377"/>
    </location>
</feature>
<feature type="coiled-coil region" evidence="13">
    <location>
        <begin position="153"/>
        <end position="183"/>
    </location>
</feature>
<dbReference type="PANTHER" id="PTHR43047">
    <property type="entry name" value="TWO-COMPONENT HISTIDINE PROTEIN KINASE"/>
    <property type="match status" value="1"/>
</dbReference>
<dbReference type="Gene3D" id="3.30.450.20">
    <property type="entry name" value="PAS domain"/>
    <property type="match status" value="2"/>
</dbReference>
<keyword evidence="11" id="KW-0472">Membrane</keyword>
<evidence type="ECO:0000256" key="11">
    <source>
        <dbReference type="ARBA" id="ARBA00023136"/>
    </source>
</evidence>
<keyword evidence="9" id="KW-0067">ATP-binding</keyword>
<dbReference type="Pfam" id="PF13426">
    <property type="entry name" value="PAS_9"/>
    <property type="match status" value="1"/>
</dbReference>
<keyword evidence="5 12" id="KW-0597">Phosphoprotein</keyword>
<dbReference type="Pfam" id="PF02518">
    <property type="entry name" value="HATPase_c"/>
    <property type="match status" value="1"/>
</dbReference>
<dbReference type="InterPro" id="IPR013767">
    <property type="entry name" value="PAS_fold"/>
</dbReference>
<name>A0A1F5TNJ0_9BACT</name>
<dbReference type="SMART" id="SM00387">
    <property type="entry name" value="HATPase_c"/>
    <property type="match status" value="1"/>
</dbReference>